<evidence type="ECO:0000256" key="3">
    <source>
        <dbReference type="ARBA" id="ARBA00022723"/>
    </source>
</evidence>
<name>A0A5N5T484_9CRUS</name>
<dbReference type="GO" id="GO:0046872">
    <property type="term" value="F:metal ion binding"/>
    <property type="evidence" value="ECO:0007669"/>
    <property type="project" value="UniProtKB-KW"/>
</dbReference>
<keyword evidence="9" id="KW-1185">Reference proteome</keyword>
<keyword evidence="2 6" id="KW-0645">Protease</keyword>
<organism evidence="8 9">
    <name type="scientific">Armadillidium nasatum</name>
    <dbReference type="NCBI Taxonomy" id="96803"/>
    <lineage>
        <taxon>Eukaryota</taxon>
        <taxon>Metazoa</taxon>
        <taxon>Ecdysozoa</taxon>
        <taxon>Arthropoda</taxon>
        <taxon>Crustacea</taxon>
        <taxon>Multicrustacea</taxon>
        <taxon>Malacostraca</taxon>
        <taxon>Eumalacostraca</taxon>
        <taxon>Peracarida</taxon>
        <taxon>Isopoda</taxon>
        <taxon>Oniscidea</taxon>
        <taxon>Crinocheta</taxon>
        <taxon>Armadillidiidae</taxon>
        <taxon>Armadillidium</taxon>
    </lineage>
</organism>
<dbReference type="GO" id="GO:0005739">
    <property type="term" value="C:mitochondrion"/>
    <property type="evidence" value="ECO:0007669"/>
    <property type="project" value="GOC"/>
</dbReference>
<dbReference type="InterPro" id="IPR019165">
    <property type="entry name" value="Peptidase_M76_ATP23"/>
</dbReference>
<evidence type="ECO:0000256" key="1">
    <source>
        <dbReference type="ARBA" id="ARBA00009915"/>
    </source>
</evidence>
<protein>
    <recommendedName>
        <fullName evidence="6">Mitochondrial inner membrane protease ATP23</fullName>
        <ecNumber evidence="6">3.4.24.-</ecNumber>
    </recommendedName>
</protein>
<dbReference type="AlphaFoldDB" id="A0A5N5T484"/>
<keyword evidence="4 6" id="KW-0378">Hydrolase</keyword>
<dbReference type="Proteomes" id="UP000326759">
    <property type="component" value="Unassembled WGS sequence"/>
</dbReference>
<evidence type="ECO:0000256" key="2">
    <source>
        <dbReference type="ARBA" id="ARBA00022670"/>
    </source>
</evidence>
<dbReference type="PANTHER" id="PTHR21711">
    <property type="entry name" value="MITOCHONDRIAL INNER MEMBRANE PROTEASE"/>
    <property type="match status" value="1"/>
</dbReference>
<evidence type="ECO:0000256" key="5">
    <source>
        <dbReference type="ARBA" id="ARBA00023049"/>
    </source>
</evidence>
<reference evidence="8 9" key="1">
    <citation type="journal article" date="2019" name="PLoS Biol.">
        <title>Sex chromosomes control vertical transmission of feminizing Wolbachia symbionts in an isopod.</title>
        <authorList>
            <person name="Becking T."/>
            <person name="Chebbi M.A."/>
            <person name="Giraud I."/>
            <person name="Moumen B."/>
            <person name="Laverre T."/>
            <person name="Caubet Y."/>
            <person name="Peccoud J."/>
            <person name="Gilbert C."/>
            <person name="Cordaux R."/>
        </authorList>
    </citation>
    <scope>NUCLEOTIDE SEQUENCE [LARGE SCALE GENOMIC DNA]</scope>
    <source>
        <strain evidence="8">ANa2</strain>
        <tissue evidence="8">Whole body excluding digestive tract and cuticle</tissue>
    </source>
</reference>
<dbReference type="Pfam" id="PF09768">
    <property type="entry name" value="Peptidase_M76"/>
    <property type="match status" value="1"/>
</dbReference>
<proteinExistence type="inferred from homology"/>
<sequence>MAPETEKSSETKNEAKPNATKEKEEKWGFDLYPERRSVYEPSVTQKLWWGENPLSQRLKCEKNVWNVINKSPVVKLLISALTNSGCPFDIERHIVCEVCDSSLLGGYDQALNQIVVCQNVCQNEGRVQGALAHELVHMFDYCRNNIDFTNIDHLACAEVKAANLTSCSFLTSLTLPKQSFFNIAKSHEECVKTKAAWSVKYARNLSDEESRAAVEKVFPKCYNDLEPIGRKPRRNSYDYYKAYRERHLYGY</sequence>
<dbReference type="GO" id="GO:0004222">
    <property type="term" value="F:metalloendopeptidase activity"/>
    <property type="evidence" value="ECO:0007669"/>
    <property type="project" value="InterPro"/>
</dbReference>
<dbReference type="EC" id="3.4.24.-" evidence="6"/>
<dbReference type="PANTHER" id="PTHR21711:SF0">
    <property type="entry name" value="MITOCHONDRIAL INNER MEMBRANE PROTEASE ATP23 HOMOLOG"/>
    <property type="match status" value="1"/>
</dbReference>
<feature type="region of interest" description="Disordered" evidence="7">
    <location>
        <begin position="1"/>
        <end position="27"/>
    </location>
</feature>
<keyword evidence="5 6" id="KW-0482">Metalloprotease</keyword>
<comment type="similarity">
    <text evidence="1 6">Belongs to the peptidase M76 family.</text>
</comment>
<evidence type="ECO:0000313" key="9">
    <source>
        <dbReference type="Proteomes" id="UP000326759"/>
    </source>
</evidence>
<evidence type="ECO:0000256" key="6">
    <source>
        <dbReference type="RuleBase" id="RU364057"/>
    </source>
</evidence>
<accession>A0A5N5T484</accession>
<dbReference type="EMBL" id="SEYY01010969">
    <property type="protein sequence ID" value="KAB7501343.1"/>
    <property type="molecule type" value="Genomic_DNA"/>
</dbReference>
<evidence type="ECO:0000256" key="4">
    <source>
        <dbReference type="ARBA" id="ARBA00022801"/>
    </source>
</evidence>
<dbReference type="GO" id="GO:0033615">
    <property type="term" value="P:mitochondrial proton-transporting ATP synthase complex assembly"/>
    <property type="evidence" value="ECO:0007669"/>
    <property type="project" value="TreeGrafter"/>
</dbReference>
<keyword evidence="3 6" id="KW-0479">Metal-binding</keyword>
<evidence type="ECO:0000256" key="7">
    <source>
        <dbReference type="SAM" id="MobiDB-lite"/>
    </source>
</evidence>
<evidence type="ECO:0000313" key="8">
    <source>
        <dbReference type="EMBL" id="KAB7501343.1"/>
    </source>
</evidence>
<comment type="caution">
    <text evidence="8">The sequence shown here is derived from an EMBL/GenBank/DDBJ whole genome shotgun (WGS) entry which is preliminary data.</text>
</comment>
<dbReference type="OrthoDB" id="285308at2759"/>
<dbReference type="GO" id="GO:0034982">
    <property type="term" value="P:mitochondrial protein processing"/>
    <property type="evidence" value="ECO:0007669"/>
    <property type="project" value="TreeGrafter"/>
</dbReference>
<gene>
    <name evidence="8" type="primary">atp23</name>
    <name evidence="8" type="ORF">Anas_09735</name>
</gene>